<evidence type="ECO:0000259" key="3">
    <source>
        <dbReference type="Pfam" id="PF12624"/>
    </source>
</evidence>
<feature type="domain" description="VPS13-like middle region" evidence="4">
    <location>
        <begin position="1201"/>
        <end position="1542"/>
    </location>
</feature>
<dbReference type="Pfam" id="PF25033">
    <property type="entry name" value="VPS13_M"/>
    <property type="match status" value="1"/>
</dbReference>
<dbReference type="EMBL" id="CAVLGL010000079">
    <property type="protein sequence ID" value="CAK1585097.1"/>
    <property type="molecule type" value="Genomic_DNA"/>
</dbReference>
<evidence type="ECO:0000256" key="1">
    <source>
        <dbReference type="ARBA" id="ARBA00006545"/>
    </source>
</evidence>
<comment type="similarity">
    <text evidence="1">Belongs to the VPS13 family.</text>
</comment>
<gene>
    <name evidence="5" type="ORF">PARMNEM_LOCUS6238</name>
</gene>
<name>A0AAV1KT99_9NEOP</name>
<dbReference type="GO" id="GO:0006623">
    <property type="term" value="P:protein targeting to vacuole"/>
    <property type="evidence" value="ECO:0007669"/>
    <property type="project" value="TreeGrafter"/>
</dbReference>
<dbReference type="GO" id="GO:0045053">
    <property type="term" value="P:protein retention in Golgi apparatus"/>
    <property type="evidence" value="ECO:0007669"/>
    <property type="project" value="TreeGrafter"/>
</dbReference>
<protein>
    <recommendedName>
        <fullName evidence="7">Vacuolar protein sorting-associated protein 13A</fullName>
    </recommendedName>
</protein>
<reference evidence="5 6" key="1">
    <citation type="submission" date="2023-11" db="EMBL/GenBank/DDBJ databases">
        <authorList>
            <person name="Hedman E."/>
            <person name="Englund M."/>
            <person name="Stromberg M."/>
            <person name="Nyberg Akerstrom W."/>
            <person name="Nylinder S."/>
            <person name="Jareborg N."/>
            <person name="Kallberg Y."/>
            <person name="Kronander E."/>
        </authorList>
    </citation>
    <scope>NUCLEOTIDE SEQUENCE [LARGE SCALE GENOMIC DNA]</scope>
</reference>
<keyword evidence="6" id="KW-1185">Reference proteome</keyword>
<dbReference type="Proteomes" id="UP001314205">
    <property type="component" value="Unassembled WGS sequence"/>
</dbReference>
<dbReference type="PANTHER" id="PTHR16166:SF93">
    <property type="entry name" value="INTERMEMBRANE LIPID TRANSFER PROTEIN VPS13"/>
    <property type="match status" value="1"/>
</dbReference>
<dbReference type="PANTHER" id="PTHR16166">
    <property type="entry name" value="VACUOLAR PROTEIN SORTING-ASSOCIATED PROTEIN VPS13"/>
    <property type="match status" value="1"/>
</dbReference>
<evidence type="ECO:0000313" key="6">
    <source>
        <dbReference type="Proteomes" id="UP001314205"/>
    </source>
</evidence>
<sequence length="2450" mass="276763">MFEGAVAGILNRLLGKYVQDLDTENLNVGIFSGNVNLTDLKLKPEALYELDLPIDVKIGTIGRVSLQIPWSGLYTNPVVVNIDDVLLLVGPAISNSYFDPERERRLTRAAKRKILQDLEAESEILKGPQNFFESLFTAIVNNIQIYVRNIHVRYEDSISSKDGPLACGLCLQSLSIETTNSKWKPSVTPVNASTVYQMMRIESLSLYWNPTATALDDNETAHITPMQYYNWKHYMLTGLNKFSMHHEDFEFLLKPVTCKVKVLINRSGEARVPRLLLDAVLQDSALQLSRRQYLSIDNLLSSFRRIKLNRKYRHLHPGMPLSKDLKKWWRYAYNVVVEQRVRPYTWAAIKKHRENYNTYKQTYKSTLRSPNDTELKLDLQKCEDNLPIISVVIAREQAKFELLAQEPDRIEVVESEFDWWKPTSSDTEADSDVETKTHVELCVKTERSKSLWSHLSSPEKKRVCELIGYAEGAPKQDKSKQYIEHKINLTLANCSLTLMNRSKEVLVVTLTQFLASLETRPSAKAYKVSARTECIVIEGATSDGDLVPLLTTERGSALTGSNLLAVDFERNPCNSEADYGLCLLMEPVEMLYIEHAFTELINFFQTHSMTSEDLAEELSLVVERAGGVGRSVLAYAVSRRKVFQVNVDLKGPCIVVPEHGCVHKSGRVIILDLSRIVVKSDLQPSNLALEDATCMELEEKLYDRLHAECSCQVLFSEWNEPWRESRKHADSERHLVPKVKAQLVFSSSIKKDYKLLPRYKLNISLSSLKLNLSDRIIGHLLDFCDNLPIPVPNTVPVSFMDSGDYIEDLEDPELMETLELDRVSADPGYNELVKLRQKIVAAYLSRNRAAETKHDHVKVSAAVPLETAISELSDDEVEEYARSVDLPGFDDNVSPSNTIGTLMRFVIGDIVINLSRSSDQVDRPYIMLSITKVCLDVALMEYGPAIQLSVDQALLTDKQHHSSTGQYLELLTSSGDLFNLLYRKVRANCPEFRSHFHSVEHALVVDTGPITLLLHADALRTLLKYLQYLHDKIQSRHALNVKKTVLPKTESLWNHLMKPEADPPVPPGATKFSYSVRATSISVRLCHLDCSLVEIRLTTLESDCVFRANDRMIFKLYLGSFQLDDLSENTLYPKLVWPDEDKVLEIKYVRAATRLRAHAHAELRVYLGRLHVVLFCSLLHHLQQFAEPLVPSTAAAEAAAVAEREAKLRAQKLRACAERLSLIIELHAPVLLLPQKPSSPDLLVINMGDLLIENFFKPVNVSQEANSPVANPIIDNILIKLENITLSRAVMTLAGTLEVQEPILEPMSVRCDLKRTVSYQQMVSAYRDLLLCEADVVMDTVMVNLGQNDLATVLAVWSGNLSEMHYIGTAVPGSPVDTSSSDVTVKKLQAFFAQNEPIRKEVTVRFTLEGIELKLFSDMDEILSSPVRDLNHGLAKLIAGEATVSLDCYSDGTTEVKASLQSLLVEDIRADPSIVIRRIFQSQGGGSKAAAGISVLRPALLDASVRCSARAATWDVRVDRTRLNLALPFLLQLARTLLDAMPGDQCYNRTRLNLALPFLLQLARTLLDAMPGDQCYNRTRLNLALPFLLQLARTLLDAMPGDQCYDRTRLNLALPFLLQLARTLLDAMPGDQCYNRTRLNLALPFLLQLARTLLDAMPGDQCYNRTRLNLALPFLLQLARTLLDAMPGDQCYNRTRLNLALPFLLQLARTLLDAMPGDQCYNRTRLNLALPFLLQLARTLLDAMPGDQCYNRTRLNLALPFLLQLARTLLDAMPGDQCYNRTRLNLALPFLLQLARTLLDAMPGDQCYNRTRLNLALPFLLQLARTLLDAMPGDQCYNRTRLNLALPFLLQLARTLLDAMPGDQCYNRTRLNLALPFLLQLARTLLDAMPGDQCYNRTRLNLALPFLLQLARTLLDAMPGDQCYNRTRLNLALPFLLQLARTLLDAMPGDQCYNRTRLNLALPFLLQLARTLLDAMPGDQCYNRTRLNLALPFLLQLARTLLDAMPGDQCYNRTRLNLALPFLLQLARTLLDAMPGDQCYNRTRLNLALPFLLQLARTLLDAMPGDQCYNRTRLNLALPFLLQLARTLLDAMPGDQCYNRTRLNLALPFLLQLARTLLDAMPGDQCYDRTRLNLALPFLLQLARTLLDAMPGDQCYNRTRLNLALPFLLQLARTLLDAMPGDQCYNRTRLNLVLPFLLQLARTLLDAMPGDQCYDRTRLNLALPFLLQLARTLLDAMPGDQCYDRTRLNLALPFLLQLARTLLDAMPGDQCYDRTRLNLALPFLLQLARTLLDAMPGDQCYNRTRLNLALPFLLQLARTLLDAMPGDQCYDRTRLNLALPFLLQLARTLLDAMPGDQCYDRTRLNLALPFLLQLARTLLDAMPGDQCYNRTRLNLALPFLLQLARTLLDAMPGDQCYDRTRLNLALPFLLQLARTQLDAMPGDQCYDRTN</sequence>
<feature type="domain" description="Chorein N-terminal" evidence="3">
    <location>
        <begin position="1"/>
        <end position="783"/>
    </location>
</feature>
<evidence type="ECO:0008006" key="7">
    <source>
        <dbReference type="Google" id="ProtNLM"/>
    </source>
</evidence>
<evidence type="ECO:0000313" key="5">
    <source>
        <dbReference type="EMBL" id="CAK1585097.1"/>
    </source>
</evidence>
<evidence type="ECO:0000259" key="4">
    <source>
        <dbReference type="Pfam" id="PF25033"/>
    </source>
</evidence>
<keyword evidence="2" id="KW-0813">Transport</keyword>
<dbReference type="InterPro" id="IPR056747">
    <property type="entry name" value="VPS13-like_M"/>
</dbReference>
<organism evidence="5 6">
    <name type="scientific">Parnassius mnemosyne</name>
    <name type="common">clouded apollo</name>
    <dbReference type="NCBI Taxonomy" id="213953"/>
    <lineage>
        <taxon>Eukaryota</taxon>
        <taxon>Metazoa</taxon>
        <taxon>Ecdysozoa</taxon>
        <taxon>Arthropoda</taxon>
        <taxon>Hexapoda</taxon>
        <taxon>Insecta</taxon>
        <taxon>Pterygota</taxon>
        <taxon>Neoptera</taxon>
        <taxon>Endopterygota</taxon>
        <taxon>Lepidoptera</taxon>
        <taxon>Glossata</taxon>
        <taxon>Ditrysia</taxon>
        <taxon>Papilionoidea</taxon>
        <taxon>Papilionidae</taxon>
        <taxon>Parnassiinae</taxon>
        <taxon>Parnassini</taxon>
        <taxon>Parnassius</taxon>
        <taxon>Driopa</taxon>
    </lineage>
</organism>
<dbReference type="InterPro" id="IPR026847">
    <property type="entry name" value="VPS13"/>
</dbReference>
<dbReference type="InterPro" id="IPR026854">
    <property type="entry name" value="VPS13_N"/>
</dbReference>
<evidence type="ECO:0000256" key="2">
    <source>
        <dbReference type="ARBA" id="ARBA00022448"/>
    </source>
</evidence>
<accession>A0AAV1KT99</accession>
<proteinExistence type="inferred from homology"/>
<comment type="caution">
    <text evidence="5">The sequence shown here is derived from an EMBL/GenBank/DDBJ whole genome shotgun (WGS) entry which is preliminary data.</text>
</comment>
<dbReference type="Pfam" id="PF12624">
    <property type="entry name" value="VPS13_N"/>
    <property type="match status" value="1"/>
</dbReference>